<name>A0A1H2U9R3_9FLAO</name>
<accession>A0A1H2U9R3</accession>
<reference evidence="3" key="1">
    <citation type="submission" date="2016-10" db="EMBL/GenBank/DDBJ databases">
        <authorList>
            <person name="Varghese N."/>
            <person name="Submissions S."/>
        </authorList>
    </citation>
    <scope>NUCLEOTIDE SEQUENCE [LARGE SCALE GENOMIC DNA]</scope>
    <source>
        <strain evidence="3">DSM 25030</strain>
    </source>
</reference>
<dbReference type="InterPro" id="IPR036873">
    <property type="entry name" value="Rhodanese-like_dom_sf"/>
</dbReference>
<sequence length="126" mass="14244">MKQLIKWVFFLAVFANVASCQSQQDKTITKVDKQVIKSEVIGKEVQLVDVRTPGEYKAGHIDHAVNFDLSNQSGFLKQIETLDKNEPVYVYCLVGSRSAYAAKILQDKGFTKVFDYSGGYSDWVRN</sequence>
<dbReference type="SMART" id="SM00450">
    <property type="entry name" value="RHOD"/>
    <property type="match status" value="1"/>
</dbReference>
<dbReference type="OrthoDB" id="9808735at2"/>
<dbReference type="InterPro" id="IPR052367">
    <property type="entry name" value="Thiosulfate_ST/Rhodanese-like"/>
</dbReference>
<feature type="domain" description="Rhodanese" evidence="1">
    <location>
        <begin position="41"/>
        <end position="125"/>
    </location>
</feature>
<evidence type="ECO:0000313" key="3">
    <source>
        <dbReference type="Proteomes" id="UP000199592"/>
    </source>
</evidence>
<dbReference type="PANTHER" id="PTHR45431:SF3">
    <property type="entry name" value="RHODANESE-LIKE DOMAIN-CONTAINING PROTEIN 15, CHLOROPLASTIC"/>
    <property type="match status" value="1"/>
</dbReference>
<dbReference type="Pfam" id="PF00581">
    <property type="entry name" value="Rhodanese"/>
    <property type="match status" value="1"/>
</dbReference>
<dbReference type="SUPFAM" id="SSF52821">
    <property type="entry name" value="Rhodanese/Cell cycle control phosphatase"/>
    <property type="match status" value="1"/>
</dbReference>
<dbReference type="AlphaFoldDB" id="A0A1H2U9R3"/>
<dbReference type="RefSeq" id="WP_090292887.1">
    <property type="nucleotide sequence ID" value="NZ_FNKI01000001.1"/>
</dbReference>
<keyword evidence="2" id="KW-0808">Transferase</keyword>
<dbReference type="GO" id="GO:0016740">
    <property type="term" value="F:transferase activity"/>
    <property type="evidence" value="ECO:0007669"/>
    <property type="project" value="UniProtKB-KW"/>
</dbReference>
<gene>
    <name evidence="2" type="ORF">SAMN04487892_1482</name>
</gene>
<keyword evidence="3" id="KW-1185">Reference proteome</keyword>
<dbReference type="STRING" id="1073328.SAMN05216294_0811"/>
<evidence type="ECO:0000259" key="1">
    <source>
        <dbReference type="PROSITE" id="PS50206"/>
    </source>
</evidence>
<dbReference type="PANTHER" id="PTHR45431">
    <property type="entry name" value="RHODANESE-LIKE DOMAIN-CONTAINING PROTEIN 15, CHLOROPLASTIC"/>
    <property type="match status" value="1"/>
</dbReference>
<dbReference type="Proteomes" id="UP000199592">
    <property type="component" value="Unassembled WGS sequence"/>
</dbReference>
<organism evidence="2 3">
    <name type="scientific">Flagellimonas zhangzhouensis</name>
    <dbReference type="NCBI Taxonomy" id="1073328"/>
    <lineage>
        <taxon>Bacteria</taxon>
        <taxon>Pseudomonadati</taxon>
        <taxon>Bacteroidota</taxon>
        <taxon>Flavobacteriia</taxon>
        <taxon>Flavobacteriales</taxon>
        <taxon>Flavobacteriaceae</taxon>
        <taxon>Flagellimonas</taxon>
    </lineage>
</organism>
<proteinExistence type="predicted"/>
<dbReference type="EMBL" id="FNMY01000002">
    <property type="protein sequence ID" value="SDW52174.1"/>
    <property type="molecule type" value="Genomic_DNA"/>
</dbReference>
<protein>
    <submittedName>
        <fullName evidence="2">Rhodanese-related sulfurtransferase</fullName>
    </submittedName>
</protein>
<dbReference type="InterPro" id="IPR001763">
    <property type="entry name" value="Rhodanese-like_dom"/>
</dbReference>
<evidence type="ECO:0000313" key="2">
    <source>
        <dbReference type="EMBL" id="SDW52174.1"/>
    </source>
</evidence>
<dbReference type="CDD" id="cd00158">
    <property type="entry name" value="RHOD"/>
    <property type="match status" value="1"/>
</dbReference>
<dbReference type="PROSITE" id="PS50206">
    <property type="entry name" value="RHODANESE_3"/>
    <property type="match status" value="1"/>
</dbReference>
<dbReference type="Gene3D" id="3.40.250.10">
    <property type="entry name" value="Rhodanese-like domain"/>
    <property type="match status" value="1"/>
</dbReference>